<evidence type="ECO:0000313" key="3">
    <source>
        <dbReference type="EMBL" id="KAF9529817.1"/>
    </source>
</evidence>
<dbReference type="InterPro" id="IPR046522">
    <property type="entry name" value="DUF6699"/>
</dbReference>
<evidence type="ECO:0000313" key="4">
    <source>
        <dbReference type="Proteomes" id="UP000807306"/>
    </source>
</evidence>
<dbReference type="EMBL" id="MU157843">
    <property type="protein sequence ID" value="KAF9529817.1"/>
    <property type="molecule type" value="Genomic_DNA"/>
</dbReference>
<feature type="compositionally biased region" description="Low complexity" evidence="1">
    <location>
        <begin position="15"/>
        <end position="37"/>
    </location>
</feature>
<comment type="caution">
    <text evidence="3">The sequence shown here is derived from an EMBL/GenBank/DDBJ whole genome shotgun (WGS) entry which is preliminary data.</text>
</comment>
<keyword evidence="4" id="KW-1185">Reference proteome</keyword>
<feature type="domain" description="DUF6699" evidence="2">
    <location>
        <begin position="72"/>
        <end position="210"/>
    </location>
</feature>
<protein>
    <recommendedName>
        <fullName evidence="2">DUF6699 domain-containing protein</fullName>
    </recommendedName>
</protein>
<evidence type="ECO:0000256" key="1">
    <source>
        <dbReference type="SAM" id="MobiDB-lite"/>
    </source>
</evidence>
<reference evidence="3" key="1">
    <citation type="submission" date="2020-11" db="EMBL/GenBank/DDBJ databases">
        <authorList>
            <consortium name="DOE Joint Genome Institute"/>
            <person name="Ahrendt S."/>
            <person name="Riley R."/>
            <person name="Andreopoulos W."/>
            <person name="Labutti K."/>
            <person name="Pangilinan J."/>
            <person name="Ruiz-Duenas F.J."/>
            <person name="Barrasa J.M."/>
            <person name="Sanchez-Garcia M."/>
            <person name="Camarero S."/>
            <person name="Miyauchi S."/>
            <person name="Serrano A."/>
            <person name="Linde D."/>
            <person name="Babiker R."/>
            <person name="Drula E."/>
            <person name="Ayuso-Fernandez I."/>
            <person name="Pacheco R."/>
            <person name="Padilla G."/>
            <person name="Ferreira P."/>
            <person name="Barriuso J."/>
            <person name="Kellner H."/>
            <person name="Castanera R."/>
            <person name="Alfaro M."/>
            <person name="Ramirez L."/>
            <person name="Pisabarro A.G."/>
            <person name="Kuo A."/>
            <person name="Tritt A."/>
            <person name="Lipzen A."/>
            <person name="He G."/>
            <person name="Yan M."/>
            <person name="Ng V."/>
            <person name="Cullen D."/>
            <person name="Martin F."/>
            <person name="Rosso M.-N."/>
            <person name="Henrissat B."/>
            <person name="Hibbett D."/>
            <person name="Martinez A.T."/>
            <person name="Grigoriev I.V."/>
        </authorList>
    </citation>
    <scope>NUCLEOTIDE SEQUENCE</scope>
    <source>
        <strain evidence="3">CBS 506.95</strain>
    </source>
</reference>
<dbReference type="Pfam" id="PF20415">
    <property type="entry name" value="DUF6699"/>
    <property type="match status" value="1"/>
</dbReference>
<dbReference type="OrthoDB" id="3224413at2759"/>
<sequence length="223" mass="24656">MAKRVHFAQTATVYSDASASSSPCLSVSSLPSTSSPELPSPPPEEEDYEYYPTNAYPIHFLLAFSPFSEPAIPWDLSYPAPKSYMGADGYDLLTVDTLVEPATSPPLGSLLITHPNLKWNVEILPSDHEPGAFVSVNDVLVSLYRELRLAIHPLEYAELPEGEVRSSVDAAYYARCGRIRDTQIRMLEEKKGIKKIDLLMGRSRFLGLSGTHTSPDVWELNLA</sequence>
<accession>A0A9P6JQM5</accession>
<dbReference type="AlphaFoldDB" id="A0A9P6JQM5"/>
<gene>
    <name evidence="3" type="ORF">CPB83DRAFT_764334</name>
</gene>
<proteinExistence type="predicted"/>
<evidence type="ECO:0000259" key="2">
    <source>
        <dbReference type="Pfam" id="PF20415"/>
    </source>
</evidence>
<dbReference type="Proteomes" id="UP000807306">
    <property type="component" value="Unassembled WGS sequence"/>
</dbReference>
<name>A0A9P6JQM5_9AGAR</name>
<feature type="region of interest" description="Disordered" evidence="1">
    <location>
        <begin position="15"/>
        <end position="48"/>
    </location>
</feature>
<organism evidence="3 4">
    <name type="scientific">Crepidotus variabilis</name>
    <dbReference type="NCBI Taxonomy" id="179855"/>
    <lineage>
        <taxon>Eukaryota</taxon>
        <taxon>Fungi</taxon>
        <taxon>Dikarya</taxon>
        <taxon>Basidiomycota</taxon>
        <taxon>Agaricomycotina</taxon>
        <taxon>Agaricomycetes</taxon>
        <taxon>Agaricomycetidae</taxon>
        <taxon>Agaricales</taxon>
        <taxon>Agaricineae</taxon>
        <taxon>Crepidotaceae</taxon>
        <taxon>Crepidotus</taxon>
    </lineage>
</organism>